<evidence type="ECO:0000313" key="3">
    <source>
        <dbReference type="Proteomes" id="UP000366945"/>
    </source>
</evidence>
<accession>A0A5E4RN06</accession>
<reference evidence="2 3" key="1">
    <citation type="submission" date="2019-08" db="EMBL/GenBank/DDBJ databases">
        <authorList>
            <person name="Peeters C."/>
        </authorList>
    </citation>
    <scope>NUCLEOTIDE SEQUENCE [LARGE SCALE GENOMIC DNA]</scope>
    <source>
        <strain evidence="2 3">LMG 31114</strain>
    </source>
</reference>
<evidence type="ECO:0000256" key="1">
    <source>
        <dbReference type="SAM" id="Phobius"/>
    </source>
</evidence>
<sequence>MYRGKTKYLECLTSIIVVSLSNFFLIQLKAIKFEHSDIANMLPHA</sequence>
<dbReference type="AlphaFoldDB" id="A0A5E4RN06"/>
<dbReference type="EMBL" id="CABPSK010000001">
    <property type="protein sequence ID" value="VVD64343.1"/>
    <property type="molecule type" value="Genomic_DNA"/>
</dbReference>
<dbReference type="Proteomes" id="UP000366945">
    <property type="component" value="Unassembled WGS sequence"/>
</dbReference>
<proteinExistence type="predicted"/>
<protein>
    <submittedName>
        <fullName evidence="2">Uncharacterized protein</fullName>
    </submittedName>
</protein>
<feature type="transmembrane region" description="Helical" evidence="1">
    <location>
        <begin position="12"/>
        <end position="31"/>
    </location>
</feature>
<keyword evidence="1" id="KW-1133">Transmembrane helix</keyword>
<gene>
    <name evidence="2" type="ORF">PPN31114_00268</name>
</gene>
<keyword evidence="1" id="KW-0472">Membrane</keyword>
<evidence type="ECO:0000313" key="2">
    <source>
        <dbReference type="EMBL" id="VVD64343.1"/>
    </source>
</evidence>
<keyword evidence="1" id="KW-0812">Transmembrane</keyword>
<organism evidence="2 3">
    <name type="scientific">Pandoraea pneumonica</name>
    <dbReference type="NCBI Taxonomy" id="2508299"/>
    <lineage>
        <taxon>Bacteria</taxon>
        <taxon>Pseudomonadati</taxon>
        <taxon>Pseudomonadota</taxon>
        <taxon>Betaproteobacteria</taxon>
        <taxon>Burkholderiales</taxon>
        <taxon>Burkholderiaceae</taxon>
        <taxon>Pandoraea</taxon>
    </lineage>
</organism>
<keyword evidence="3" id="KW-1185">Reference proteome</keyword>
<name>A0A5E4RN06_9BURK</name>